<proteinExistence type="predicted"/>
<protein>
    <submittedName>
        <fullName evidence="2">Uncharacterized protein</fullName>
    </submittedName>
</protein>
<dbReference type="InterPro" id="IPR021109">
    <property type="entry name" value="Peptidase_aspartic_dom_sf"/>
</dbReference>
<sequence>MRASYTSSSINWELETRDDGPEVETVGGADLGPELGEDQVVRAKKSFLIEIRRLTLWKRRSWTTLARFSIAIRGAREVRFSRTWRETLSEVERRFEEDSRWLGNLLEARVHLVEARFWDRSGEYEQTLHQTILEQGEGSRERCEDLLVEAADRLARVGPKEIVRHGNRVKGEEARKKVAGRKGKEVTLVEKATKSWCMESVVEHGVDQTPKTTAMGRTEEDTELGARLSKSAEGVTEGVEAMGRALRNLEEPLGEKVAEPRAISDEHLHREMEPRVPMRERVAEATRGFPFESRWADHVDTEERIGEGQECPRDRAGWWAPRRRELGDGRPTKTGGGPRRWAGREVGPAWAREEAVGRNVGGPGDIWRGVRASESMHWECEDLGYGGRREEESWGPPIPRPRMEDFDPFWYKPYDPVIDGPADGPYFRRHYDRRVPYYDVNLGLESLYFNGRDVTGFVEKWVTVFVEKWESYAYRKKFSEKEWIDHFVQHSDPELDQAIRAVNLSDGRWKTFKSSLLRIFACDDMIPTIEGLRRVTRGEQESLVAFTRRFKRLSQALVDRGMLSEVDRCVMFMLHLPEEKRRKVLEKAPRDSANFERVAEVVFTRGGVDVREYMKESLDMALRSMRSQKGDGPRGNERQPPGPPAQRWGGGPPGKESAAEDGGRRSGDDDQPMADAKGAEERKGEERTSPKSPRKKGAKKFEMKCTLDEIDTVAPLRRTLMQPMQCTLLEYLAASKSAREDLLSITKKVRVPRARGPTVPGDGPAKEEVQSSRITMKELPVNFFSGEEAKRFYVLGSGQLQAVVSGKKMRALGDNGFESTVCRDSIARELGLEIDRGVSMSMVVADNKLQPAEGVCHNPVIEVAGVEASVPIFSVKECSSELILGRTWLSAVHATTIDLLDGSQTLSIQSPDGIRVVLKAVDAQDERSHTNIPRRREAL</sequence>
<dbReference type="Gramene" id="GBG80783">
    <property type="protein sequence ID" value="GBG80783"/>
    <property type="gene ID" value="CBR_g31339"/>
</dbReference>
<comment type="caution">
    <text evidence="2">The sequence shown here is derived from an EMBL/GenBank/DDBJ whole genome shotgun (WGS) entry which is preliminary data.</text>
</comment>
<keyword evidence="3" id="KW-1185">Reference proteome</keyword>
<evidence type="ECO:0000313" key="2">
    <source>
        <dbReference type="EMBL" id="GBG80783.1"/>
    </source>
</evidence>
<dbReference type="Proteomes" id="UP000265515">
    <property type="component" value="Unassembled WGS sequence"/>
</dbReference>
<feature type="compositionally biased region" description="Basic and acidic residues" evidence="1">
    <location>
        <begin position="677"/>
        <end position="689"/>
    </location>
</feature>
<organism evidence="2 3">
    <name type="scientific">Chara braunii</name>
    <name type="common">Braun's stonewort</name>
    <dbReference type="NCBI Taxonomy" id="69332"/>
    <lineage>
        <taxon>Eukaryota</taxon>
        <taxon>Viridiplantae</taxon>
        <taxon>Streptophyta</taxon>
        <taxon>Charophyceae</taxon>
        <taxon>Charales</taxon>
        <taxon>Characeae</taxon>
        <taxon>Chara</taxon>
    </lineage>
</organism>
<feature type="region of interest" description="Disordered" evidence="1">
    <location>
        <begin position="323"/>
        <end position="343"/>
    </location>
</feature>
<dbReference type="EMBL" id="BFEA01000356">
    <property type="protein sequence ID" value="GBG80783.1"/>
    <property type="molecule type" value="Genomic_DNA"/>
</dbReference>
<dbReference type="Gene3D" id="2.40.70.10">
    <property type="entry name" value="Acid Proteases"/>
    <property type="match status" value="1"/>
</dbReference>
<evidence type="ECO:0000256" key="1">
    <source>
        <dbReference type="SAM" id="MobiDB-lite"/>
    </source>
</evidence>
<evidence type="ECO:0000313" key="3">
    <source>
        <dbReference type="Proteomes" id="UP000265515"/>
    </source>
</evidence>
<dbReference type="OrthoDB" id="5535068at2759"/>
<gene>
    <name evidence="2" type="ORF">CBR_g31339</name>
</gene>
<name>A0A388LEY5_CHABU</name>
<reference evidence="2 3" key="1">
    <citation type="journal article" date="2018" name="Cell">
        <title>The Chara Genome: Secondary Complexity and Implications for Plant Terrestrialization.</title>
        <authorList>
            <person name="Nishiyama T."/>
            <person name="Sakayama H."/>
            <person name="Vries J.D."/>
            <person name="Buschmann H."/>
            <person name="Saint-Marcoux D."/>
            <person name="Ullrich K.K."/>
            <person name="Haas F.B."/>
            <person name="Vanderstraeten L."/>
            <person name="Becker D."/>
            <person name="Lang D."/>
            <person name="Vosolsobe S."/>
            <person name="Rombauts S."/>
            <person name="Wilhelmsson P.K.I."/>
            <person name="Janitza P."/>
            <person name="Kern R."/>
            <person name="Heyl A."/>
            <person name="Rumpler F."/>
            <person name="Villalobos L.I.A.C."/>
            <person name="Clay J.M."/>
            <person name="Skokan R."/>
            <person name="Toyoda A."/>
            <person name="Suzuki Y."/>
            <person name="Kagoshima H."/>
            <person name="Schijlen E."/>
            <person name="Tajeshwar N."/>
            <person name="Catarino B."/>
            <person name="Hetherington A.J."/>
            <person name="Saltykova A."/>
            <person name="Bonnot C."/>
            <person name="Breuninger H."/>
            <person name="Symeonidi A."/>
            <person name="Radhakrishnan G.V."/>
            <person name="Van Nieuwerburgh F."/>
            <person name="Deforce D."/>
            <person name="Chang C."/>
            <person name="Karol K.G."/>
            <person name="Hedrich R."/>
            <person name="Ulvskov P."/>
            <person name="Glockner G."/>
            <person name="Delwiche C.F."/>
            <person name="Petrasek J."/>
            <person name="Van de Peer Y."/>
            <person name="Friml J."/>
            <person name="Beilby M."/>
            <person name="Dolan L."/>
            <person name="Kohara Y."/>
            <person name="Sugano S."/>
            <person name="Fujiyama A."/>
            <person name="Delaux P.-M."/>
            <person name="Quint M."/>
            <person name="TheiBen G."/>
            <person name="Hagemann M."/>
            <person name="Harholt J."/>
            <person name="Dunand C."/>
            <person name="Zachgo S."/>
            <person name="Langdale J."/>
            <person name="Maumus F."/>
            <person name="Straeten D.V.D."/>
            <person name="Gould S.B."/>
            <person name="Rensing S.A."/>
        </authorList>
    </citation>
    <scope>NUCLEOTIDE SEQUENCE [LARGE SCALE GENOMIC DNA]</scope>
    <source>
        <strain evidence="2 3">S276</strain>
    </source>
</reference>
<feature type="region of interest" description="Disordered" evidence="1">
    <location>
        <begin position="207"/>
        <end position="227"/>
    </location>
</feature>
<feature type="compositionally biased region" description="Basic and acidic residues" evidence="1">
    <location>
        <begin position="657"/>
        <end position="668"/>
    </location>
</feature>
<feature type="compositionally biased region" description="Basic and acidic residues" evidence="1">
    <location>
        <begin position="628"/>
        <end position="637"/>
    </location>
</feature>
<dbReference type="CDD" id="cd00303">
    <property type="entry name" value="retropepsin_like"/>
    <property type="match status" value="1"/>
</dbReference>
<accession>A0A388LEY5</accession>
<dbReference type="AlphaFoldDB" id="A0A388LEY5"/>
<feature type="region of interest" description="Disordered" evidence="1">
    <location>
        <begin position="626"/>
        <end position="700"/>
    </location>
</feature>